<dbReference type="AlphaFoldDB" id="Q30YI5"/>
<sequence>MTHDSRFPVKIRYEYKQDDKTSLQYAHGVWGGINPHGEIEMNFYSESDKIPEWSERVVMQDGALGHEMVPAESDSKTVVRHIHSKVLINYDTARAIYDWLDEKLSALEMEEDQQVMYSAGKGGLEQ</sequence>
<name>Q30YI5_OLEA2</name>
<dbReference type="STRING" id="207559.Dde_2464"/>
<gene>
    <name evidence="1" type="ordered locus">Dde_2464</name>
</gene>
<evidence type="ECO:0000313" key="2">
    <source>
        <dbReference type="Proteomes" id="UP000002710"/>
    </source>
</evidence>
<dbReference type="KEGG" id="dde:Dde_2464"/>
<dbReference type="RefSeq" id="WP_011368331.1">
    <property type="nucleotide sequence ID" value="NC_007519.1"/>
</dbReference>
<keyword evidence="2" id="KW-1185">Reference proteome</keyword>
<proteinExistence type="predicted"/>
<accession>Q30YI5</accession>
<dbReference type="HOGENOM" id="CLU_1977921_0_0_7"/>
<reference evidence="1 2" key="1">
    <citation type="journal article" date="2011" name="J. Bacteriol.">
        <title>Complete genome sequence and updated annotation of Desulfovibrio alaskensis G20.</title>
        <authorList>
            <person name="Hauser L.J."/>
            <person name="Land M.L."/>
            <person name="Brown S.D."/>
            <person name="Larimer F."/>
            <person name="Keller K.L."/>
            <person name="Rapp-Giles B.J."/>
            <person name="Price M.N."/>
            <person name="Lin M."/>
            <person name="Bruce D.C."/>
            <person name="Detter J.C."/>
            <person name="Tapia R."/>
            <person name="Han C.S."/>
            <person name="Goodwin L.A."/>
            <person name="Cheng J.F."/>
            <person name="Pitluck S."/>
            <person name="Copeland A."/>
            <person name="Lucas S."/>
            <person name="Nolan M."/>
            <person name="Lapidus A.L."/>
            <person name="Palumbo A.V."/>
            <person name="Wall J.D."/>
        </authorList>
    </citation>
    <scope>NUCLEOTIDE SEQUENCE [LARGE SCALE GENOMIC DNA]</scope>
    <source>
        <strain evidence="2">ATCC BAA 1058 / DSM 17464 / G20</strain>
    </source>
</reference>
<evidence type="ECO:0000313" key="1">
    <source>
        <dbReference type="EMBL" id="ABB39261.1"/>
    </source>
</evidence>
<dbReference type="eggNOG" id="ENOG5033DGE">
    <property type="taxonomic scope" value="Bacteria"/>
</dbReference>
<protein>
    <submittedName>
        <fullName evidence="1">Uncharacterized protein</fullName>
    </submittedName>
</protein>
<dbReference type="Proteomes" id="UP000002710">
    <property type="component" value="Chromosome"/>
</dbReference>
<dbReference type="EMBL" id="CP000112">
    <property type="protein sequence ID" value="ABB39261.1"/>
    <property type="molecule type" value="Genomic_DNA"/>
</dbReference>
<organism evidence="1 2">
    <name type="scientific">Oleidesulfovibrio alaskensis (strain ATCC BAA-1058 / DSM 17464 / G20)</name>
    <name type="common">Desulfovibrio alaskensis</name>
    <dbReference type="NCBI Taxonomy" id="207559"/>
    <lineage>
        <taxon>Bacteria</taxon>
        <taxon>Pseudomonadati</taxon>
        <taxon>Thermodesulfobacteriota</taxon>
        <taxon>Desulfovibrionia</taxon>
        <taxon>Desulfovibrionales</taxon>
        <taxon>Desulfovibrionaceae</taxon>
        <taxon>Oleidesulfovibrio</taxon>
    </lineage>
</organism>